<dbReference type="RefSeq" id="WP_014111193.1">
    <property type="nucleotide sequence ID" value="NC_016043.1"/>
</dbReference>
<dbReference type="HOGENOM" id="CLU_2653253_0_0_4"/>
<dbReference type="EMBL" id="CP003059">
    <property type="protein sequence ID" value="AEP36295.1"/>
    <property type="molecule type" value="Genomic_DNA"/>
</dbReference>
<gene>
    <name evidence="1" type="ordered locus">TASI_0520</name>
</gene>
<keyword evidence="2" id="KW-1185">Reference proteome</keyword>
<reference key="1">
    <citation type="submission" date="2011-09" db="EMBL/GenBank/DDBJ databases">
        <title>Genomic characterization of the Taylorella genus.</title>
        <authorList>
            <person name="Hebert L."/>
            <person name="Moumen B."/>
            <person name="Pons N."/>
            <person name="Duquesne F."/>
            <person name="Breuil M.-F."/>
            <person name="Goux D."/>
            <person name="Batto J.-M."/>
            <person name="Renault P."/>
            <person name="Laugier C."/>
            <person name="Petry S."/>
        </authorList>
    </citation>
    <scope>NUCLEOTIDE SEQUENCE</scope>
    <source>
        <strain>MCE3</strain>
    </source>
</reference>
<dbReference type="STRING" id="1008459.TASI_0520"/>
<evidence type="ECO:0000313" key="1">
    <source>
        <dbReference type="EMBL" id="AEP36295.1"/>
    </source>
</evidence>
<accession>G4QAC6</accession>
<proteinExistence type="predicted"/>
<organism evidence="1 2">
    <name type="scientific">Taylorella asinigenitalis (strain MCE3)</name>
    <dbReference type="NCBI Taxonomy" id="1008459"/>
    <lineage>
        <taxon>Bacteria</taxon>
        <taxon>Pseudomonadati</taxon>
        <taxon>Pseudomonadota</taxon>
        <taxon>Betaproteobacteria</taxon>
        <taxon>Burkholderiales</taxon>
        <taxon>Alcaligenaceae</taxon>
        <taxon>Taylorella</taxon>
    </lineage>
</organism>
<evidence type="ECO:0000313" key="2">
    <source>
        <dbReference type="Proteomes" id="UP000009284"/>
    </source>
</evidence>
<name>G4QAC6_TAYAM</name>
<dbReference type="KEGG" id="tas:TASI_0520"/>
<dbReference type="OrthoDB" id="8694957at2"/>
<dbReference type="AlphaFoldDB" id="G4QAC6"/>
<dbReference type="Proteomes" id="UP000009284">
    <property type="component" value="Chromosome"/>
</dbReference>
<sequence length="78" mass="9083">MTKTPKSYLTEEERQNYLKQDPRGKILNLSESFEACMAGDIDSAWLWLAKVDLCENTKRNLRNSMPKELIDEYGLKVD</sequence>
<reference evidence="1 2" key="2">
    <citation type="journal article" date="2012" name="PLoS ONE">
        <title>Genomic characterization of the taylorella genus.</title>
        <authorList>
            <person name="Hebert L."/>
            <person name="Moumen B."/>
            <person name="Pons N."/>
            <person name="Duquesne F."/>
            <person name="Breuil M.F."/>
            <person name="Goux D."/>
            <person name="Batto J.M."/>
            <person name="Laugier C."/>
            <person name="Renault P."/>
            <person name="Petry S."/>
        </authorList>
    </citation>
    <scope>NUCLEOTIDE SEQUENCE [LARGE SCALE GENOMIC DNA]</scope>
    <source>
        <strain evidence="1 2">MCE3</strain>
    </source>
</reference>
<protein>
    <submittedName>
        <fullName evidence="1">Uncharacterized protein</fullName>
    </submittedName>
</protein>